<dbReference type="Gene3D" id="1.20.1720.10">
    <property type="entry name" value="Multidrug resistance protein D"/>
    <property type="match status" value="1"/>
</dbReference>
<dbReference type="PANTHER" id="PTHR42718:SF47">
    <property type="entry name" value="METHYL VIOLOGEN RESISTANCE PROTEIN SMVA"/>
    <property type="match status" value="1"/>
</dbReference>
<evidence type="ECO:0000256" key="4">
    <source>
        <dbReference type="ARBA" id="ARBA00022692"/>
    </source>
</evidence>
<dbReference type="InterPro" id="IPR020846">
    <property type="entry name" value="MFS_dom"/>
</dbReference>
<feature type="domain" description="Major facilitator superfamily (MFS) profile" evidence="9">
    <location>
        <begin position="24"/>
        <end position="500"/>
    </location>
</feature>
<comment type="subcellular location">
    <subcellularLocation>
        <location evidence="1">Cell membrane</location>
        <topology evidence="1">Multi-pass membrane protein</topology>
    </subcellularLocation>
</comment>
<evidence type="ECO:0000256" key="7">
    <source>
        <dbReference type="SAM" id="MobiDB-lite"/>
    </source>
</evidence>
<dbReference type="Gene3D" id="1.20.1250.20">
    <property type="entry name" value="MFS general substrate transporter like domains"/>
    <property type="match status" value="1"/>
</dbReference>
<feature type="region of interest" description="Disordered" evidence="7">
    <location>
        <begin position="501"/>
        <end position="544"/>
    </location>
</feature>
<feature type="transmembrane region" description="Helical" evidence="8">
    <location>
        <begin position="414"/>
        <end position="433"/>
    </location>
</feature>
<feature type="transmembrane region" description="Helical" evidence="8">
    <location>
        <begin position="239"/>
        <end position="257"/>
    </location>
</feature>
<evidence type="ECO:0000256" key="5">
    <source>
        <dbReference type="ARBA" id="ARBA00022989"/>
    </source>
</evidence>
<dbReference type="Proteomes" id="UP001347146">
    <property type="component" value="Unassembled WGS sequence"/>
</dbReference>
<feature type="transmembrane region" description="Helical" evidence="8">
    <location>
        <begin position="61"/>
        <end position="78"/>
    </location>
</feature>
<feature type="transmembrane region" description="Helical" evidence="8">
    <location>
        <begin position="310"/>
        <end position="330"/>
    </location>
</feature>
<keyword evidence="3" id="KW-1003">Cell membrane</keyword>
<feature type="transmembrane region" description="Helical" evidence="8">
    <location>
        <begin position="367"/>
        <end position="393"/>
    </location>
</feature>
<feature type="transmembrane region" description="Helical" evidence="8">
    <location>
        <begin position="174"/>
        <end position="195"/>
    </location>
</feature>
<keyword evidence="4 8" id="KW-0812">Transmembrane</keyword>
<dbReference type="RefSeq" id="WP_330433342.1">
    <property type="nucleotide sequence ID" value="NZ_JAZDUF010000004.1"/>
</dbReference>
<feature type="transmembrane region" description="Helical" evidence="8">
    <location>
        <begin position="475"/>
        <end position="495"/>
    </location>
</feature>
<reference evidence="10 11" key="1">
    <citation type="submission" date="2024-01" db="EMBL/GenBank/DDBJ databases">
        <title>Draft genome sequence of Gordonia sp. LSe1-13.</title>
        <authorList>
            <person name="Suphannarot A."/>
            <person name="Mingma R."/>
        </authorList>
    </citation>
    <scope>NUCLEOTIDE SEQUENCE [LARGE SCALE GENOMIC DNA]</scope>
    <source>
        <strain evidence="10 11">LSe1-13</strain>
    </source>
</reference>
<dbReference type="PRINTS" id="PR01036">
    <property type="entry name" value="TCRTETB"/>
</dbReference>
<dbReference type="InterPro" id="IPR011701">
    <property type="entry name" value="MFS"/>
</dbReference>
<name>A0ABU7MEU9_9ACTN</name>
<keyword evidence="6 8" id="KW-0472">Membrane</keyword>
<keyword evidence="11" id="KW-1185">Reference proteome</keyword>
<dbReference type="PANTHER" id="PTHR42718">
    <property type="entry name" value="MAJOR FACILITATOR SUPERFAMILY MULTIDRUG TRANSPORTER MFSC"/>
    <property type="match status" value="1"/>
</dbReference>
<dbReference type="SUPFAM" id="SSF103473">
    <property type="entry name" value="MFS general substrate transporter"/>
    <property type="match status" value="1"/>
</dbReference>
<feature type="compositionally biased region" description="Pro residues" evidence="7">
    <location>
        <begin position="533"/>
        <end position="544"/>
    </location>
</feature>
<feature type="transmembrane region" description="Helical" evidence="8">
    <location>
        <begin position="277"/>
        <end position="298"/>
    </location>
</feature>
<evidence type="ECO:0000256" key="3">
    <source>
        <dbReference type="ARBA" id="ARBA00022475"/>
    </source>
</evidence>
<evidence type="ECO:0000256" key="8">
    <source>
        <dbReference type="SAM" id="Phobius"/>
    </source>
</evidence>
<dbReference type="CDD" id="cd17321">
    <property type="entry name" value="MFS_MMR_MDR_like"/>
    <property type="match status" value="1"/>
</dbReference>
<dbReference type="PROSITE" id="PS50850">
    <property type="entry name" value="MFS"/>
    <property type="match status" value="1"/>
</dbReference>
<keyword evidence="5 8" id="KW-1133">Transmembrane helix</keyword>
<feature type="transmembrane region" description="Helical" evidence="8">
    <location>
        <begin position="115"/>
        <end position="137"/>
    </location>
</feature>
<keyword evidence="2" id="KW-0813">Transport</keyword>
<sequence length="544" mass="55610">MSVVTPSPDQHRSPAGADRRMWWGLAVLTLPVLLVSMDFSVLYLAIPAITDALTPTAAEQLWILDIYGFLIAGLLITMGNVGDRIGRRRVLLAGAALFGVASVVAAFAPNAAVLIAARALMGVGGATLLPSSLSLIANMFPDARQRAKAIGVWTAAFAGGSAIGPVVGGLLLHQFWWGVVFLINVPVLAVLFVAGPRLVPEYRAPNVAPFDVLGVVLSLLGILPVVYAVKTVAADGLDASIVVIGLFGVAMLAMFLAHQLRTPAPLLDLSLFRNPQFSAAVSAALVGMMALGGMSYLTGVYLQSARGLDVLTAALAGLPMAVAVAVFSIGASRVVSMVGLRFAFVGAVSSAALGNLGLLLLSTTSPLWIYLLFTSIAGVGYGIVFSLVSDVVVGSVPVERSGAASGISETSFELGTAMGLALLGSLATVVFRARSEGWSFGDTLGDTLRRALEMGESGTELAGAARSAFVDGVHAASLASAIALTVLAVVLTVVLRPRPIAETPTSPTEPAPGSALPLAACTNSSKDDAVPVATPPTPPSPPTS</sequence>
<protein>
    <submittedName>
        <fullName evidence="10">MFS transporter</fullName>
    </submittedName>
</protein>
<evidence type="ECO:0000256" key="2">
    <source>
        <dbReference type="ARBA" id="ARBA00022448"/>
    </source>
</evidence>
<evidence type="ECO:0000313" key="11">
    <source>
        <dbReference type="Proteomes" id="UP001347146"/>
    </source>
</evidence>
<evidence type="ECO:0000259" key="9">
    <source>
        <dbReference type="PROSITE" id="PS50850"/>
    </source>
</evidence>
<dbReference type="EMBL" id="JAZDUF010000004">
    <property type="protein sequence ID" value="MEE3851619.1"/>
    <property type="molecule type" value="Genomic_DNA"/>
</dbReference>
<gene>
    <name evidence="10" type="ORF">VZC37_14840</name>
</gene>
<dbReference type="InterPro" id="IPR036259">
    <property type="entry name" value="MFS_trans_sf"/>
</dbReference>
<accession>A0ABU7MEU9</accession>
<evidence type="ECO:0000313" key="10">
    <source>
        <dbReference type="EMBL" id="MEE3851619.1"/>
    </source>
</evidence>
<proteinExistence type="predicted"/>
<feature type="transmembrane region" description="Helical" evidence="8">
    <location>
        <begin position="90"/>
        <end position="109"/>
    </location>
</feature>
<evidence type="ECO:0000256" key="1">
    <source>
        <dbReference type="ARBA" id="ARBA00004651"/>
    </source>
</evidence>
<feature type="transmembrane region" description="Helical" evidence="8">
    <location>
        <begin position="207"/>
        <end position="227"/>
    </location>
</feature>
<feature type="transmembrane region" description="Helical" evidence="8">
    <location>
        <begin position="21"/>
        <end position="49"/>
    </location>
</feature>
<feature type="transmembrane region" description="Helical" evidence="8">
    <location>
        <begin position="149"/>
        <end position="168"/>
    </location>
</feature>
<evidence type="ECO:0000256" key="6">
    <source>
        <dbReference type="ARBA" id="ARBA00023136"/>
    </source>
</evidence>
<feature type="compositionally biased region" description="Low complexity" evidence="7">
    <location>
        <begin position="501"/>
        <end position="515"/>
    </location>
</feature>
<feature type="transmembrane region" description="Helical" evidence="8">
    <location>
        <begin position="342"/>
        <end position="361"/>
    </location>
</feature>
<dbReference type="Pfam" id="PF07690">
    <property type="entry name" value="MFS_1"/>
    <property type="match status" value="1"/>
</dbReference>
<comment type="caution">
    <text evidence="10">The sequence shown here is derived from an EMBL/GenBank/DDBJ whole genome shotgun (WGS) entry which is preliminary data.</text>
</comment>
<organism evidence="10 11">
    <name type="scientific">Gordonia sesuvii</name>
    <dbReference type="NCBI Taxonomy" id="3116777"/>
    <lineage>
        <taxon>Bacteria</taxon>
        <taxon>Bacillati</taxon>
        <taxon>Actinomycetota</taxon>
        <taxon>Actinomycetes</taxon>
        <taxon>Mycobacteriales</taxon>
        <taxon>Gordoniaceae</taxon>
        <taxon>Gordonia</taxon>
    </lineage>
</organism>